<feature type="region of interest" description="Disordered" evidence="1">
    <location>
        <begin position="500"/>
        <end position="530"/>
    </location>
</feature>
<dbReference type="Gene3D" id="2.120.10.30">
    <property type="entry name" value="TolB, C-terminal domain"/>
    <property type="match status" value="1"/>
</dbReference>
<evidence type="ECO:0000313" key="4">
    <source>
        <dbReference type="EMBL" id="KAB1887378.1"/>
    </source>
</evidence>
<dbReference type="SUPFAM" id="SSF63829">
    <property type="entry name" value="Calcium-dependent phosphotriesterase"/>
    <property type="match status" value="1"/>
</dbReference>
<dbReference type="Gene3D" id="2.60.40.10">
    <property type="entry name" value="Immunoglobulins"/>
    <property type="match status" value="1"/>
</dbReference>
<feature type="signal peptide" evidence="3">
    <location>
        <begin position="1"/>
        <end position="25"/>
    </location>
</feature>
<evidence type="ECO:0008006" key="6">
    <source>
        <dbReference type="Google" id="ProtNLM"/>
    </source>
</evidence>
<dbReference type="InterPro" id="IPR011042">
    <property type="entry name" value="6-blade_b-propeller_TolB-like"/>
</dbReference>
<feature type="chain" id="PRO_5041962045" description="Ig-like domain-containing protein" evidence="3">
    <location>
        <begin position="26"/>
        <end position="562"/>
    </location>
</feature>
<keyword evidence="2" id="KW-1133">Transmembrane helix</keyword>
<feature type="compositionally biased region" description="Pro residues" evidence="1">
    <location>
        <begin position="502"/>
        <end position="519"/>
    </location>
</feature>
<dbReference type="Proteomes" id="UP000436027">
    <property type="component" value="Unassembled WGS sequence"/>
</dbReference>
<dbReference type="InterPro" id="IPR013783">
    <property type="entry name" value="Ig-like_fold"/>
</dbReference>
<comment type="caution">
    <text evidence="4">The sequence shown here is derived from an EMBL/GenBank/DDBJ whole genome shotgun (WGS) entry which is preliminary data.</text>
</comment>
<organism evidence="4 5">
    <name type="scientific">Microbacterium maritypicum</name>
    <name type="common">Microbacterium liquefaciens</name>
    <dbReference type="NCBI Taxonomy" id="33918"/>
    <lineage>
        <taxon>Bacteria</taxon>
        <taxon>Bacillati</taxon>
        <taxon>Actinomycetota</taxon>
        <taxon>Actinomycetes</taxon>
        <taxon>Micrococcales</taxon>
        <taxon>Microbacteriaceae</taxon>
        <taxon>Microbacterium</taxon>
    </lineage>
</organism>
<accession>A0AAD4A0A4</accession>
<reference evidence="4 5" key="1">
    <citation type="submission" date="2019-09" db="EMBL/GenBank/DDBJ databases">
        <title>Whole genome sequencing of Microbacterium maritypicum.</title>
        <authorList>
            <person name="Lenchi N."/>
        </authorList>
    </citation>
    <scope>NUCLEOTIDE SEQUENCE [LARGE SCALE GENOMIC DNA]</scope>
    <source>
        <strain evidence="4 5">DSM 12512</strain>
    </source>
</reference>
<evidence type="ECO:0000256" key="3">
    <source>
        <dbReference type="SAM" id="SignalP"/>
    </source>
</evidence>
<dbReference type="GO" id="GO:0005975">
    <property type="term" value="P:carbohydrate metabolic process"/>
    <property type="evidence" value="ECO:0007669"/>
    <property type="project" value="UniProtKB-ARBA"/>
</dbReference>
<feature type="transmembrane region" description="Helical" evidence="2">
    <location>
        <begin position="534"/>
        <end position="554"/>
    </location>
</feature>
<keyword evidence="3" id="KW-0732">Signal</keyword>
<keyword evidence="2" id="KW-0812">Transmembrane</keyword>
<evidence type="ECO:0000313" key="5">
    <source>
        <dbReference type="Proteomes" id="UP000436027"/>
    </source>
</evidence>
<protein>
    <recommendedName>
        <fullName evidence="6">Ig-like domain-containing protein</fullName>
    </recommendedName>
</protein>
<proteinExistence type="predicted"/>
<dbReference type="RefSeq" id="WP_343866021.1">
    <property type="nucleotide sequence ID" value="NZ_BAAAIN010000002.1"/>
</dbReference>
<dbReference type="Gene3D" id="2.60.40.2700">
    <property type="match status" value="1"/>
</dbReference>
<dbReference type="AlphaFoldDB" id="A0AAD4A0A4"/>
<evidence type="ECO:0000256" key="2">
    <source>
        <dbReference type="SAM" id="Phobius"/>
    </source>
</evidence>
<dbReference type="EMBL" id="WAAQ01000001">
    <property type="protein sequence ID" value="KAB1887378.1"/>
    <property type="molecule type" value="Genomic_DNA"/>
</dbReference>
<evidence type="ECO:0000256" key="1">
    <source>
        <dbReference type="SAM" id="MobiDB-lite"/>
    </source>
</evidence>
<name>A0AAD4A0A4_MICMQ</name>
<sequence length="562" mass="57100">MRLRVWTGLVLGVAVVFATAAAANAAVPPPLGDDGSYHVVRSWNTTQSEPTGFLVPSTILATTAGEIYGIANYSSGSSQAIIRDSDTGSRLASWYNPDTSPTGLALDAAENPHVLERNNMTGLWQVTTYDPVGVTLNTAVLTGSEDISLAGLALAEDGTIYTINAGASPNEIASYSSDGTARPATPLPGLQISYAAFNLNLAADGRLHFSAYSLADGNSVLVGVGTDGGGLAVTALPNAAQTTLGPNDRLFTVQYDGTIVISDTSGAVLDTIPPTAFAPSQISPIGITAATDGGTIFVSGYAYNPVTGESTPGITALQPLRSPDIAGTAFTALSCEAFSDVVIATGTPPPSFYEIISGVLPPGITLNGDTGEIAGVPTIDGDFGFTIQAFNGVAPTPDTTTRDTADYTIRVSLKTFATSAPIISGTPSEGSELTVDVAPWVPVPTEIDYLWLRDGQPIDGATSSTYTLVAADVGRDISVTVSGTADCYSPATATSAALTIPTPAPSPPPAPGPSDPGAPPHGGLAGTGGDTSGLPPLLISAAMMMTIGAALILVSRARRRLR</sequence>
<gene>
    <name evidence="4" type="ORF">F6W70_08285</name>
</gene>
<keyword evidence="2" id="KW-0472">Membrane</keyword>